<dbReference type="NCBIfam" id="TIGR02532">
    <property type="entry name" value="IV_pilin_GFxxxE"/>
    <property type="match status" value="1"/>
</dbReference>
<proteinExistence type="predicted"/>
<name>A0A6I3XI50_9BURK</name>
<dbReference type="OrthoDB" id="9182129at2"/>
<keyword evidence="1" id="KW-0472">Membrane</keyword>
<accession>A0A6I3XI50</accession>
<protein>
    <submittedName>
        <fullName evidence="2">Prepilin-type N-terminal cleavage/methylation domain-containing protein</fullName>
    </submittedName>
</protein>
<keyword evidence="1" id="KW-0812">Transmembrane</keyword>
<dbReference type="InterPro" id="IPR012902">
    <property type="entry name" value="N_methyl_site"/>
</dbReference>
<gene>
    <name evidence="2" type="ORF">GJV26_29245</name>
</gene>
<dbReference type="AlphaFoldDB" id="A0A6I3XI50"/>
<organism evidence="2 3">
    <name type="scientific">Pseudoduganella dura</name>
    <dbReference type="NCBI Taxonomy" id="321982"/>
    <lineage>
        <taxon>Bacteria</taxon>
        <taxon>Pseudomonadati</taxon>
        <taxon>Pseudomonadota</taxon>
        <taxon>Betaproteobacteria</taxon>
        <taxon>Burkholderiales</taxon>
        <taxon>Oxalobacteraceae</taxon>
        <taxon>Telluria group</taxon>
        <taxon>Pseudoduganella</taxon>
    </lineage>
</organism>
<comment type="caution">
    <text evidence="2">The sequence shown here is derived from an EMBL/GenBank/DDBJ whole genome shotgun (WGS) entry which is preliminary data.</text>
</comment>
<dbReference type="InterPro" id="IPR045584">
    <property type="entry name" value="Pilin-like"/>
</dbReference>
<keyword evidence="3" id="KW-1185">Reference proteome</keyword>
<dbReference type="EMBL" id="WNWM01000002">
    <property type="protein sequence ID" value="MUI16514.1"/>
    <property type="molecule type" value="Genomic_DNA"/>
</dbReference>
<feature type="transmembrane region" description="Helical" evidence="1">
    <location>
        <begin position="20"/>
        <end position="39"/>
    </location>
</feature>
<keyword evidence="1" id="KW-1133">Transmembrane helix</keyword>
<dbReference type="Pfam" id="PF07963">
    <property type="entry name" value="N_methyl"/>
    <property type="match status" value="1"/>
</dbReference>
<evidence type="ECO:0000256" key="1">
    <source>
        <dbReference type="SAM" id="Phobius"/>
    </source>
</evidence>
<evidence type="ECO:0000313" key="2">
    <source>
        <dbReference type="EMBL" id="MUI16514.1"/>
    </source>
</evidence>
<dbReference type="Proteomes" id="UP000431684">
    <property type="component" value="Unassembled WGS sequence"/>
</dbReference>
<reference evidence="2 3" key="1">
    <citation type="submission" date="2019-11" db="EMBL/GenBank/DDBJ databases">
        <title>Draft Genome Sequences of Six Type Strains of the Genus Massilia.</title>
        <authorList>
            <person name="Miess H."/>
            <person name="Frediansyah A."/>
            <person name="Goeker M."/>
            <person name="Gross H."/>
        </authorList>
    </citation>
    <scope>NUCLEOTIDE SEQUENCE [LARGE SCALE GENOMIC DNA]</scope>
    <source>
        <strain evidence="2 3">DSM 17513</strain>
    </source>
</reference>
<evidence type="ECO:0000313" key="3">
    <source>
        <dbReference type="Proteomes" id="UP000431684"/>
    </source>
</evidence>
<dbReference type="RefSeq" id="WP_155712061.1">
    <property type="nucleotide sequence ID" value="NZ_BMWU01000008.1"/>
</dbReference>
<dbReference type="SUPFAM" id="SSF54523">
    <property type="entry name" value="Pili subunits"/>
    <property type="match status" value="1"/>
</dbReference>
<dbReference type="Gene3D" id="3.30.700.10">
    <property type="entry name" value="Glycoprotein, Type 4 Pilin"/>
    <property type="match status" value="1"/>
</dbReference>
<sequence length="63" mass="6181">MTAKRIRTGGAAAHGQGGFTMIELTAVIVVLGILAATALQRIADMGAEAATGKVGAAPGLDDC</sequence>